<evidence type="ECO:0000259" key="8">
    <source>
        <dbReference type="Pfam" id="PF08281"/>
    </source>
</evidence>
<dbReference type="Pfam" id="PF07596">
    <property type="entry name" value="SBP_bac_10"/>
    <property type="match status" value="1"/>
</dbReference>
<dbReference type="AlphaFoldDB" id="A0A1U7CXT9"/>
<keyword evidence="3" id="KW-0731">Sigma factor</keyword>
<proteinExistence type="inferred from homology"/>
<evidence type="ECO:0000259" key="7">
    <source>
        <dbReference type="Pfam" id="PF07596"/>
    </source>
</evidence>
<dbReference type="InterPro" id="IPR039425">
    <property type="entry name" value="RNA_pol_sigma-70-like"/>
</dbReference>
<dbReference type="Pfam" id="PF08281">
    <property type="entry name" value="Sigma70_r4_2"/>
    <property type="match status" value="1"/>
</dbReference>
<evidence type="ECO:0000259" key="6">
    <source>
        <dbReference type="Pfam" id="PF04542"/>
    </source>
</evidence>
<dbReference type="PANTHER" id="PTHR43133:SF51">
    <property type="entry name" value="RNA POLYMERASE SIGMA FACTOR"/>
    <property type="match status" value="1"/>
</dbReference>
<dbReference type="Gene3D" id="1.10.1740.10">
    <property type="match status" value="1"/>
</dbReference>
<dbReference type="SUPFAM" id="SSF88659">
    <property type="entry name" value="Sigma3 and sigma4 domains of RNA polymerase sigma factors"/>
    <property type="match status" value="1"/>
</dbReference>
<dbReference type="Gene3D" id="1.10.10.10">
    <property type="entry name" value="Winged helix-like DNA-binding domain superfamily/Winged helix DNA-binding domain"/>
    <property type="match status" value="1"/>
</dbReference>
<feature type="region of interest" description="Disordered" evidence="5">
    <location>
        <begin position="113"/>
        <end position="145"/>
    </location>
</feature>
<dbReference type="InterPro" id="IPR013325">
    <property type="entry name" value="RNA_pol_sigma_r2"/>
</dbReference>
<comment type="similarity">
    <text evidence="1">Belongs to the sigma-70 factor family. ECF subfamily.</text>
</comment>
<evidence type="ECO:0000313" key="9">
    <source>
        <dbReference type="EMBL" id="APW63703.1"/>
    </source>
</evidence>
<dbReference type="Pfam" id="PF04542">
    <property type="entry name" value="Sigma70_r2"/>
    <property type="match status" value="1"/>
</dbReference>
<feature type="compositionally biased region" description="Low complexity" evidence="5">
    <location>
        <begin position="125"/>
        <end position="136"/>
    </location>
</feature>
<gene>
    <name evidence="9" type="primary">sigW_15</name>
    <name evidence="9" type="ORF">BSF38_05277</name>
</gene>
<feature type="domain" description="RNA polymerase sigma factor 70 region 4 type 2" evidence="8">
    <location>
        <begin position="148"/>
        <end position="200"/>
    </location>
</feature>
<keyword evidence="2" id="KW-0805">Transcription regulation</keyword>
<reference evidence="10" key="1">
    <citation type="submission" date="2016-12" db="EMBL/GenBank/DDBJ databases">
        <title>Comparative genomics of four Isosphaeraceae planctomycetes: a common pool of plasmids and glycoside hydrolase genes.</title>
        <authorList>
            <person name="Ivanova A."/>
        </authorList>
    </citation>
    <scope>NUCLEOTIDE SEQUENCE [LARGE SCALE GENOMIC DNA]</scope>
    <source>
        <strain evidence="10">PX4</strain>
    </source>
</reference>
<evidence type="ECO:0000256" key="5">
    <source>
        <dbReference type="SAM" id="MobiDB-lite"/>
    </source>
</evidence>
<evidence type="ECO:0000256" key="4">
    <source>
        <dbReference type="ARBA" id="ARBA00023163"/>
    </source>
</evidence>
<dbReference type="Proteomes" id="UP000186309">
    <property type="component" value="Chromosome"/>
</dbReference>
<dbReference type="InterPro" id="IPR007627">
    <property type="entry name" value="RNA_pol_sigma70_r2"/>
</dbReference>
<dbReference type="GO" id="GO:0003677">
    <property type="term" value="F:DNA binding"/>
    <property type="evidence" value="ECO:0007669"/>
    <property type="project" value="InterPro"/>
</dbReference>
<feature type="domain" description="DUF1559" evidence="7">
    <location>
        <begin position="321"/>
        <end position="467"/>
    </location>
</feature>
<dbReference type="GO" id="GO:0006352">
    <property type="term" value="P:DNA-templated transcription initiation"/>
    <property type="evidence" value="ECO:0007669"/>
    <property type="project" value="InterPro"/>
</dbReference>
<keyword evidence="10" id="KW-1185">Reference proteome</keyword>
<evidence type="ECO:0000256" key="3">
    <source>
        <dbReference type="ARBA" id="ARBA00023082"/>
    </source>
</evidence>
<dbReference type="GO" id="GO:0016987">
    <property type="term" value="F:sigma factor activity"/>
    <property type="evidence" value="ECO:0007669"/>
    <property type="project" value="UniProtKB-KW"/>
</dbReference>
<dbReference type="NCBIfam" id="TIGR02937">
    <property type="entry name" value="sigma70-ECF"/>
    <property type="match status" value="1"/>
</dbReference>
<keyword evidence="4" id="KW-0804">Transcription</keyword>
<evidence type="ECO:0000256" key="2">
    <source>
        <dbReference type="ARBA" id="ARBA00023015"/>
    </source>
</evidence>
<dbReference type="KEGG" id="pbor:BSF38_05277"/>
<dbReference type="STRING" id="1387353.BSF38_05277"/>
<dbReference type="PANTHER" id="PTHR43133">
    <property type="entry name" value="RNA POLYMERASE ECF-TYPE SIGMA FACTO"/>
    <property type="match status" value="1"/>
</dbReference>
<feature type="region of interest" description="Disordered" evidence="5">
    <location>
        <begin position="283"/>
        <end position="311"/>
    </location>
</feature>
<name>A0A1U7CXT9_9BACT</name>
<evidence type="ECO:0000256" key="1">
    <source>
        <dbReference type="ARBA" id="ARBA00010641"/>
    </source>
</evidence>
<dbReference type="InterPro" id="IPR013324">
    <property type="entry name" value="RNA_pol_sigma_r3/r4-like"/>
</dbReference>
<dbReference type="InterPro" id="IPR014284">
    <property type="entry name" value="RNA_pol_sigma-70_dom"/>
</dbReference>
<feature type="domain" description="RNA polymerase sigma-70 region 2" evidence="6">
    <location>
        <begin position="49"/>
        <end position="117"/>
    </location>
</feature>
<dbReference type="EMBL" id="CP019082">
    <property type="protein sequence ID" value="APW63703.1"/>
    <property type="molecule type" value="Genomic_DNA"/>
</dbReference>
<protein>
    <submittedName>
        <fullName evidence="9">ECF RNA polymerase sigma factor SigW</fullName>
    </submittedName>
</protein>
<dbReference type="InterPro" id="IPR036388">
    <property type="entry name" value="WH-like_DNA-bd_sf"/>
</dbReference>
<dbReference type="InterPro" id="IPR013249">
    <property type="entry name" value="RNA_pol_sigma70_r4_t2"/>
</dbReference>
<dbReference type="CDD" id="cd06171">
    <property type="entry name" value="Sigma70_r4"/>
    <property type="match status" value="1"/>
</dbReference>
<organism evidence="9 10">
    <name type="scientific">Paludisphaera borealis</name>
    <dbReference type="NCBI Taxonomy" id="1387353"/>
    <lineage>
        <taxon>Bacteria</taxon>
        <taxon>Pseudomonadati</taxon>
        <taxon>Planctomycetota</taxon>
        <taxon>Planctomycetia</taxon>
        <taxon>Isosphaerales</taxon>
        <taxon>Isosphaeraceae</taxon>
        <taxon>Paludisphaera</taxon>
    </lineage>
</organism>
<accession>A0A1U7CXT9</accession>
<dbReference type="SUPFAM" id="SSF88946">
    <property type="entry name" value="Sigma2 domain of RNA polymerase sigma factors"/>
    <property type="match status" value="1"/>
</dbReference>
<evidence type="ECO:0000313" key="10">
    <source>
        <dbReference type="Proteomes" id="UP000186309"/>
    </source>
</evidence>
<dbReference type="InterPro" id="IPR011453">
    <property type="entry name" value="DUF1559"/>
</dbReference>
<sequence>MTTGKQFGATSSMERLLSTGTVVGLTDGELLDRYTNRRGEEAETAFAAMVDRHGPMVLGVCRGLLRNPHDADDAFQAAFLVLARKAGSLRSPDLVGPWLYGVAHRAARQIMTRNQRRKKHEESAAADAGRTVAAGGREAETAAPEDVEALHDEIGRLPEKYRTAVVLCDLQGLTHEEAARRLGRPVGTISARVSRARARLKGRLSRRGVPLSVFIPAATRVAVPAPLARSTILIATAGTVPPSIAAVSQGVVTSMLLTKLKTATLILFSTAIAAGGATLAARRGEPAPPIANQREAPDDAPAPAEPPEVPRETELITRSATNLRKIAQGIHAYVDAEKRFPPPAVLGADGSPLLSWRVAILPYIGEKALHAQFRLDEPWDGPHNKALLEKLPKVYAPVASSSSKAGATYYQAFHGKGAFFENPKGLPLGPDQNPYDAISDGTVNTLMVVEAGTTVPWTKPEDLKYTPGEPAPKLGGQFKDGFTAVTADGATRFVKRSIDPKILDAMITRNGGEIIDSAEMGEGITP</sequence>